<feature type="domain" description="Pyridoxamine 5'-phosphate oxidase N-terminal" evidence="1">
    <location>
        <begin position="170"/>
        <end position="258"/>
    </location>
</feature>
<comment type="caution">
    <text evidence="2">The sequence shown here is derived from an EMBL/GenBank/DDBJ whole genome shotgun (WGS) entry which is preliminary data.</text>
</comment>
<dbReference type="EMBL" id="JBHMEA010000038">
    <property type="protein sequence ID" value="MFB9232200.1"/>
    <property type="molecule type" value="Genomic_DNA"/>
</dbReference>
<dbReference type="RefSeq" id="WP_213889861.1">
    <property type="nucleotide sequence ID" value="NZ_JAGFNU010000008.1"/>
</dbReference>
<organism evidence="2 3">
    <name type="scientific">Pseudohalocynthiibacter aestuariivivens</name>
    <dbReference type="NCBI Taxonomy" id="1591409"/>
    <lineage>
        <taxon>Bacteria</taxon>
        <taxon>Pseudomonadati</taxon>
        <taxon>Pseudomonadota</taxon>
        <taxon>Alphaproteobacteria</taxon>
        <taxon>Rhodobacterales</taxon>
        <taxon>Paracoccaceae</taxon>
        <taxon>Pseudohalocynthiibacter</taxon>
    </lineage>
</organism>
<dbReference type="PANTHER" id="PTHR42815:SF2">
    <property type="entry name" value="FAD-BINDING, PUTATIVE (AFU_ORTHOLOGUE AFUA_6G07600)-RELATED"/>
    <property type="match status" value="1"/>
</dbReference>
<accession>A0ABV5JFF7</accession>
<dbReference type="InterPro" id="IPR011576">
    <property type="entry name" value="Pyridox_Oxase_N"/>
</dbReference>
<name>A0ABV5JFF7_9RHOB</name>
<dbReference type="SUPFAM" id="SSF50475">
    <property type="entry name" value="FMN-binding split barrel"/>
    <property type="match status" value="1"/>
</dbReference>
<protein>
    <submittedName>
        <fullName evidence="2">Pyridoxamine 5'-phosphate oxidase family protein</fullName>
    </submittedName>
</protein>
<dbReference type="Proteomes" id="UP001589683">
    <property type="component" value="Unassembled WGS sequence"/>
</dbReference>
<dbReference type="InterPro" id="IPR012349">
    <property type="entry name" value="Split_barrel_FMN-bd"/>
</dbReference>
<reference evidence="2 3" key="1">
    <citation type="submission" date="2024-09" db="EMBL/GenBank/DDBJ databases">
        <authorList>
            <person name="Sun Q."/>
            <person name="Mori K."/>
        </authorList>
    </citation>
    <scope>NUCLEOTIDE SEQUENCE [LARGE SCALE GENOMIC DNA]</scope>
    <source>
        <strain evidence="2 3">CECT 8726</strain>
    </source>
</reference>
<evidence type="ECO:0000313" key="2">
    <source>
        <dbReference type="EMBL" id="MFB9232200.1"/>
    </source>
</evidence>
<sequence>MSQPFHRGEIEIQELTGERAMAAAHGRLIAGAIPRNALMFLAQQFYCVVGGEDKAGSVWAEFIAGDKGFAISDQAGKTLTLALDDASGPSNKASSLSGLRPGDNLGALFIELATKRRLRVNGTVSNLSSNKLVLSVVEAYPNCPKYIQSRHLTPVNTGTAQPLAETGEALTDEIRKWIKDADTFFVASAYPGGRADVSHRGGKPGFIRLQNDTLSIPDYPGNSMFGTLGNFAANPRAGIVFLDFEGNRQLRLSGEVVLDLKSGADLAATANTGRWWTFRPTHWTISPLNRTFESLYLDASPFNP</sequence>
<dbReference type="Pfam" id="PF01243">
    <property type="entry name" value="PNPOx_N"/>
    <property type="match status" value="1"/>
</dbReference>
<evidence type="ECO:0000259" key="1">
    <source>
        <dbReference type="Pfam" id="PF01243"/>
    </source>
</evidence>
<proteinExistence type="predicted"/>
<dbReference type="Gene3D" id="2.30.110.10">
    <property type="entry name" value="Electron Transport, Fmn-binding Protein, Chain A"/>
    <property type="match status" value="1"/>
</dbReference>
<gene>
    <name evidence="2" type="ORF">ACFFUT_10440</name>
</gene>
<keyword evidence="3" id="KW-1185">Reference proteome</keyword>
<dbReference type="PANTHER" id="PTHR42815">
    <property type="entry name" value="FAD-BINDING, PUTATIVE (AFU_ORTHOLOGUE AFUA_6G07600)-RELATED"/>
    <property type="match status" value="1"/>
</dbReference>
<evidence type="ECO:0000313" key="3">
    <source>
        <dbReference type="Proteomes" id="UP001589683"/>
    </source>
</evidence>